<dbReference type="InterPro" id="IPR014284">
    <property type="entry name" value="RNA_pol_sigma-70_dom"/>
</dbReference>
<dbReference type="SUPFAM" id="SSF88946">
    <property type="entry name" value="Sigma2 domain of RNA polymerase sigma factors"/>
    <property type="match status" value="1"/>
</dbReference>
<comment type="similarity">
    <text evidence="1">Belongs to the sigma-70 factor family. ECF subfamily.</text>
</comment>
<dbReference type="Proteomes" id="UP001249505">
    <property type="component" value="Unassembled WGS sequence"/>
</dbReference>
<name>A0ABU3FVA6_9GAMM</name>
<dbReference type="InterPro" id="IPR036388">
    <property type="entry name" value="WH-like_DNA-bd_sf"/>
</dbReference>
<keyword evidence="2" id="KW-0805">Transcription regulation</keyword>
<evidence type="ECO:0000313" key="8">
    <source>
        <dbReference type="Proteomes" id="UP001249505"/>
    </source>
</evidence>
<sequence>MTSVNISSPINNLYRDNQFWLRGWLYSRVGCSETAADLAQDTFLRLLKTGNLPPSGESRRFLTRIAKGLMIDAYRRQKIEEAYLESLSLMPETFIPGPEIHHVIIETLAEIAVMLDNLPDNVRLTLLLRQIEGLSYADIAKQLSVSVSSVEKYVARGLAACCLALESY</sequence>
<organism evidence="7 8">
    <name type="scientific">Shewanella scandinavica</name>
    <dbReference type="NCBI Taxonomy" id="3063538"/>
    <lineage>
        <taxon>Bacteria</taxon>
        <taxon>Pseudomonadati</taxon>
        <taxon>Pseudomonadota</taxon>
        <taxon>Gammaproteobacteria</taxon>
        <taxon>Alteromonadales</taxon>
        <taxon>Shewanellaceae</taxon>
        <taxon>Shewanella</taxon>
    </lineage>
</organism>
<dbReference type="InterPro" id="IPR007627">
    <property type="entry name" value="RNA_pol_sigma70_r2"/>
</dbReference>
<evidence type="ECO:0000256" key="2">
    <source>
        <dbReference type="ARBA" id="ARBA00023015"/>
    </source>
</evidence>
<evidence type="ECO:0000259" key="5">
    <source>
        <dbReference type="Pfam" id="PF04542"/>
    </source>
</evidence>
<evidence type="ECO:0000313" key="7">
    <source>
        <dbReference type="EMBL" id="MDT3279308.1"/>
    </source>
</evidence>
<comment type="caution">
    <text evidence="7">The sequence shown here is derived from an EMBL/GenBank/DDBJ whole genome shotgun (WGS) entry which is preliminary data.</text>
</comment>
<dbReference type="NCBIfam" id="TIGR02937">
    <property type="entry name" value="sigma70-ECF"/>
    <property type="match status" value="1"/>
</dbReference>
<dbReference type="InterPro" id="IPR013249">
    <property type="entry name" value="RNA_pol_sigma70_r4_t2"/>
</dbReference>
<dbReference type="InterPro" id="IPR013324">
    <property type="entry name" value="RNA_pol_sigma_r3/r4-like"/>
</dbReference>
<protein>
    <submittedName>
        <fullName evidence="7">Sigma-70 family RNA polymerase sigma factor</fullName>
    </submittedName>
</protein>
<proteinExistence type="inferred from homology"/>
<keyword evidence="8" id="KW-1185">Reference proteome</keyword>
<dbReference type="CDD" id="cd06171">
    <property type="entry name" value="Sigma70_r4"/>
    <property type="match status" value="1"/>
</dbReference>
<dbReference type="Pfam" id="PF04542">
    <property type="entry name" value="Sigma70_r2"/>
    <property type="match status" value="1"/>
</dbReference>
<evidence type="ECO:0000256" key="3">
    <source>
        <dbReference type="ARBA" id="ARBA00023082"/>
    </source>
</evidence>
<dbReference type="EMBL" id="JAUOES010000003">
    <property type="protein sequence ID" value="MDT3279308.1"/>
    <property type="molecule type" value="Genomic_DNA"/>
</dbReference>
<gene>
    <name evidence="7" type="ORF">Q4Q50_03240</name>
</gene>
<dbReference type="RefSeq" id="WP_012090589.1">
    <property type="nucleotide sequence ID" value="NZ_JAUOES010000003.1"/>
</dbReference>
<dbReference type="InterPro" id="IPR039425">
    <property type="entry name" value="RNA_pol_sigma-70-like"/>
</dbReference>
<dbReference type="PANTHER" id="PTHR43133">
    <property type="entry name" value="RNA POLYMERASE ECF-TYPE SIGMA FACTO"/>
    <property type="match status" value="1"/>
</dbReference>
<evidence type="ECO:0000256" key="4">
    <source>
        <dbReference type="ARBA" id="ARBA00023163"/>
    </source>
</evidence>
<accession>A0ABU3FVA6</accession>
<dbReference type="SUPFAM" id="SSF88659">
    <property type="entry name" value="Sigma3 and sigma4 domains of RNA polymerase sigma factors"/>
    <property type="match status" value="1"/>
</dbReference>
<evidence type="ECO:0000256" key="1">
    <source>
        <dbReference type="ARBA" id="ARBA00010641"/>
    </source>
</evidence>
<evidence type="ECO:0000259" key="6">
    <source>
        <dbReference type="Pfam" id="PF08281"/>
    </source>
</evidence>
<dbReference type="Gene3D" id="1.10.10.10">
    <property type="entry name" value="Winged helix-like DNA-binding domain superfamily/Winged helix DNA-binding domain"/>
    <property type="match status" value="1"/>
</dbReference>
<feature type="domain" description="RNA polymerase sigma-70 region 2" evidence="5">
    <location>
        <begin position="13"/>
        <end position="78"/>
    </location>
</feature>
<reference evidence="7 8" key="1">
    <citation type="submission" date="2023-07" db="EMBL/GenBank/DDBJ databases">
        <title>Novel Shewanella species isolated from Baltic Sea sediments.</title>
        <authorList>
            <person name="Martin-Rodriguez A.J."/>
        </authorList>
    </citation>
    <scope>NUCLEOTIDE SEQUENCE [LARGE SCALE GENOMIC DNA]</scope>
    <source>
        <strain evidence="7 8">SP2S1-2</strain>
    </source>
</reference>
<dbReference type="Pfam" id="PF08281">
    <property type="entry name" value="Sigma70_r4_2"/>
    <property type="match status" value="1"/>
</dbReference>
<feature type="domain" description="RNA polymerase sigma factor 70 region 4 type 2" evidence="6">
    <location>
        <begin position="110"/>
        <end position="161"/>
    </location>
</feature>
<keyword evidence="3" id="KW-0731">Sigma factor</keyword>
<keyword evidence="4" id="KW-0804">Transcription</keyword>
<dbReference type="InterPro" id="IPR013325">
    <property type="entry name" value="RNA_pol_sigma_r2"/>
</dbReference>
<dbReference type="PANTHER" id="PTHR43133:SF63">
    <property type="entry name" value="RNA POLYMERASE SIGMA FACTOR FECI-RELATED"/>
    <property type="match status" value="1"/>
</dbReference>
<dbReference type="Gene3D" id="1.10.1740.10">
    <property type="match status" value="1"/>
</dbReference>